<comment type="caution">
    <text evidence="17">The sequence shown here is derived from an EMBL/GenBank/DDBJ whole genome shotgun (WGS) entry which is preliminary data.</text>
</comment>
<dbReference type="CDD" id="cd11559">
    <property type="entry name" value="W2_eIF4G1_like"/>
    <property type="match status" value="1"/>
</dbReference>
<dbReference type="Pfam" id="PF02854">
    <property type="entry name" value="MIF4G"/>
    <property type="match status" value="1"/>
</dbReference>
<feature type="domain" description="MI" evidence="16">
    <location>
        <begin position="1608"/>
        <end position="1732"/>
    </location>
</feature>
<dbReference type="FunFam" id="1.25.40.180:FF:000024">
    <property type="entry name" value="Eukaryotic translation initiation factor 4G"/>
    <property type="match status" value="1"/>
</dbReference>
<feature type="domain" description="W2" evidence="15">
    <location>
        <begin position="1802"/>
        <end position="1967"/>
    </location>
</feature>
<feature type="compositionally biased region" description="Polar residues" evidence="14">
    <location>
        <begin position="1580"/>
        <end position="1596"/>
    </location>
</feature>
<evidence type="ECO:0000256" key="5">
    <source>
        <dbReference type="ARBA" id="ARBA00022540"/>
    </source>
</evidence>
<accession>A0A8T2U3Q8</accession>
<comment type="function">
    <text evidence="11">Appears to play a role in the switch from cap-dependent to IRES-mediated translation during mitosis, apoptosis and viral infection. Cleaved by some caspases and viral proteases.</text>
</comment>
<evidence type="ECO:0000259" key="15">
    <source>
        <dbReference type="PROSITE" id="PS51363"/>
    </source>
</evidence>
<evidence type="ECO:0000256" key="4">
    <source>
        <dbReference type="ARBA" id="ARBA00022499"/>
    </source>
</evidence>
<dbReference type="InterPro" id="IPR003891">
    <property type="entry name" value="Initiation_fac_eIF4g_MI"/>
</dbReference>
<dbReference type="GO" id="GO:0016281">
    <property type="term" value="C:eukaryotic translation initiation factor 4F complex"/>
    <property type="evidence" value="ECO:0007669"/>
    <property type="project" value="TreeGrafter"/>
</dbReference>
<dbReference type="InterPro" id="IPR003307">
    <property type="entry name" value="W2_domain"/>
</dbReference>
<feature type="region of interest" description="Disordered" evidence="14">
    <location>
        <begin position="190"/>
        <end position="216"/>
    </location>
</feature>
<keyword evidence="3" id="KW-0678">Repressor</keyword>
<feature type="region of interest" description="Disordered" evidence="14">
    <location>
        <begin position="1253"/>
        <end position="1274"/>
    </location>
</feature>
<feature type="compositionally biased region" description="Basic and acidic residues" evidence="14">
    <location>
        <begin position="953"/>
        <end position="967"/>
    </location>
</feature>
<evidence type="ECO:0000256" key="11">
    <source>
        <dbReference type="ARBA" id="ARBA00037759"/>
    </source>
</evidence>
<reference evidence="17" key="1">
    <citation type="submission" date="2021-08" db="EMBL/GenBank/DDBJ databases">
        <title>WGS assembly of Ceratopteris richardii.</title>
        <authorList>
            <person name="Marchant D.B."/>
            <person name="Chen G."/>
            <person name="Jenkins J."/>
            <person name="Shu S."/>
            <person name="Leebens-Mack J."/>
            <person name="Grimwood J."/>
            <person name="Schmutz J."/>
            <person name="Soltis P."/>
            <person name="Soltis D."/>
            <person name="Chen Z.-H."/>
        </authorList>
    </citation>
    <scope>NUCLEOTIDE SEQUENCE</scope>
    <source>
        <strain evidence="17">Whitten #5841</strain>
        <tissue evidence="17">Leaf</tissue>
    </source>
</reference>
<feature type="compositionally biased region" description="Polar residues" evidence="14">
    <location>
        <begin position="482"/>
        <end position="493"/>
    </location>
</feature>
<feature type="compositionally biased region" description="Low complexity" evidence="14">
    <location>
        <begin position="105"/>
        <end position="128"/>
    </location>
</feature>
<dbReference type="PANTHER" id="PTHR23253">
    <property type="entry name" value="EUKARYOTIC TRANSLATION INITIATION FACTOR 4 GAMMA"/>
    <property type="match status" value="1"/>
</dbReference>
<keyword evidence="10" id="KW-0007">Acetylation</keyword>
<dbReference type="GO" id="GO:0006417">
    <property type="term" value="P:regulation of translation"/>
    <property type="evidence" value="ECO:0007669"/>
    <property type="project" value="UniProtKB-KW"/>
</dbReference>
<feature type="compositionally biased region" description="Basic and acidic residues" evidence="14">
    <location>
        <begin position="559"/>
        <end position="573"/>
    </location>
</feature>
<evidence type="ECO:0000313" key="18">
    <source>
        <dbReference type="Proteomes" id="UP000825935"/>
    </source>
</evidence>
<evidence type="ECO:0000256" key="8">
    <source>
        <dbReference type="ARBA" id="ARBA00022845"/>
    </source>
</evidence>
<keyword evidence="2" id="KW-0488">Methylation</keyword>
<dbReference type="InterPro" id="IPR016024">
    <property type="entry name" value="ARM-type_fold"/>
</dbReference>
<dbReference type="Pfam" id="PF02847">
    <property type="entry name" value="MA3"/>
    <property type="match status" value="1"/>
</dbReference>
<evidence type="ECO:0000256" key="6">
    <source>
        <dbReference type="ARBA" id="ARBA00022553"/>
    </source>
</evidence>
<dbReference type="PROSITE" id="PS51363">
    <property type="entry name" value="W2"/>
    <property type="match status" value="1"/>
</dbReference>
<dbReference type="EMBL" id="CM035415">
    <property type="protein sequence ID" value="KAH7427230.1"/>
    <property type="molecule type" value="Genomic_DNA"/>
</dbReference>
<feature type="region of interest" description="Disordered" evidence="14">
    <location>
        <begin position="820"/>
        <end position="865"/>
    </location>
</feature>
<feature type="compositionally biased region" description="Basic and acidic residues" evidence="14">
    <location>
        <begin position="1"/>
        <end position="15"/>
    </location>
</feature>
<evidence type="ECO:0000259" key="16">
    <source>
        <dbReference type="PROSITE" id="PS51366"/>
    </source>
</evidence>
<evidence type="ECO:0000256" key="13">
    <source>
        <dbReference type="ARBA" id="ARBA00046720"/>
    </source>
</evidence>
<keyword evidence="7" id="KW-0832">Ubl conjugation</keyword>
<feature type="compositionally biased region" description="Gly residues" evidence="14">
    <location>
        <begin position="34"/>
        <end position="43"/>
    </location>
</feature>
<feature type="region of interest" description="Disordered" evidence="14">
    <location>
        <begin position="1405"/>
        <end position="1471"/>
    </location>
</feature>
<evidence type="ECO:0000256" key="7">
    <source>
        <dbReference type="ARBA" id="ARBA00022843"/>
    </source>
</evidence>
<dbReference type="EMBL" id="CM035415">
    <property type="protein sequence ID" value="KAH7427229.1"/>
    <property type="molecule type" value="Genomic_DNA"/>
</dbReference>
<dbReference type="InterPro" id="IPR003890">
    <property type="entry name" value="MIF4G-like_typ-3"/>
</dbReference>
<feature type="region of interest" description="Disordered" evidence="14">
    <location>
        <begin position="1487"/>
        <end position="1600"/>
    </location>
</feature>
<feature type="compositionally biased region" description="Polar residues" evidence="14">
    <location>
        <begin position="574"/>
        <end position="583"/>
    </location>
</feature>
<dbReference type="Gene3D" id="1.25.40.180">
    <property type="match status" value="3"/>
</dbReference>
<keyword evidence="6" id="KW-0597">Phosphoprotein</keyword>
<keyword evidence="18" id="KW-1185">Reference proteome</keyword>
<dbReference type="SMART" id="SM00543">
    <property type="entry name" value="MIF4G"/>
    <property type="match status" value="1"/>
</dbReference>
<dbReference type="OrthoDB" id="514777at2759"/>
<dbReference type="SMART" id="SM00544">
    <property type="entry name" value="MA3"/>
    <property type="match status" value="1"/>
</dbReference>
<proteinExistence type="inferred from homology"/>
<keyword evidence="9" id="KW-0648">Protein biosynthesis</keyword>
<evidence type="ECO:0000313" key="17">
    <source>
        <dbReference type="EMBL" id="KAH7427229.1"/>
    </source>
</evidence>
<dbReference type="OMA" id="ANFCFYL"/>
<dbReference type="GO" id="GO:0003743">
    <property type="term" value="F:translation initiation factor activity"/>
    <property type="evidence" value="ECO:0007669"/>
    <property type="project" value="UniProtKB-KW"/>
</dbReference>
<evidence type="ECO:0000256" key="1">
    <source>
        <dbReference type="ARBA" id="ARBA00005775"/>
    </source>
</evidence>
<dbReference type="SUPFAM" id="SSF48371">
    <property type="entry name" value="ARM repeat"/>
    <property type="match status" value="3"/>
</dbReference>
<protein>
    <recommendedName>
        <fullName evidence="12">Eukaryotic translation initiation factor 4 gamma 2</fullName>
    </recommendedName>
</protein>
<comment type="similarity">
    <text evidence="1">Belongs to the eukaryotic initiation factor 4G family.</text>
</comment>
<feature type="compositionally biased region" description="Polar residues" evidence="14">
    <location>
        <begin position="1451"/>
        <end position="1467"/>
    </location>
</feature>
<dbReference type="PROSITE" id="PS51366">
    <property type="entry name" value="MI"/>
    <property type="match status" value="1"/>
</dbReference>
<feature type="compositionally biased region" description="Polar residues" evidence="14">
    <location>
        <begin position="87"/>
        <end position="104"/>
    </location>
</feature>
<feature type="region of interest" description="Disordered" evidence="14">
    <location>
        <begin position="482"/>
        <end position="642"/>
    </location>
</feature>
<feature type="region of interest" description="Disordered" evidence="14">
    <location>
        <begin position="929"/>
        <end position="967"/>
    </location>
</feature>
<keyword evidence="4" id="KW-1017">Isopeptide bond</keyword>
<dbReference type="PANTHER" id="PTHR23253:SF9">
    <property type="entry name" value="EUKARYOTIC TRANSLATION INITIATION FACTOR 4 GAMMA 2"/>
    <property type="match status" value="1"/>
</dbReference>
<keyword evidence="5" id="KW-0396">Initiation factor</keyword>
<comment type="subunit">
    <text evidence="13">Interacts with the serine/threonine protein kinases MKNK1 and MKNK2. Binds EIF4A and EIF3. Interacts with MIF4GD. Interacts with DAZAP2.</text>
</comment>
<dbReference type="GO" id="GO:0003729">
    <property type="term" value="F:mRNA binding"/>
    <property type="evidence" value="ECO:0007669"/>
    <property type="project" value="TreeGrafter"/>
</dbReference>
<feature type="compositionally biased region" description="Polar residues" evidence="14">
    <location>
        <begin position="833"/>
        <end position="848"/>
    </location>
</feature>
<evidence type="ECO:0000256" key="10">
    <source>
        <dbReference type="ARBA" id="ARBA00022990"/>
    </source>
</evidence>
<feature type="compositionally biased region" description="Low complexity" evidence="14">
    <location>
        <begin position="494"/>
        <end position="507"/>
    </location>
</feature>
<evidence type="ECO:0000256" key="2">
    <source>
        <dbReference type="ARBA" id="ARBA00022481"/>
    </source>
</evidence>
<keyword evidence="8" id="KW-0810">Translation regulation</keyword>
<dbReference type="Proteomes" id="UP000825935">
    <property type="component" value="Chromosome 10"/>
</dbReference>
<dbReference type="Pfam" id="PF02020">
    <property type="entry name" value="W2"/>
    <property type="match status" value="1"/>
</dbReference>
<evidence type="ECO:0000256" key="9">
    <source>
        <dbReference type="ARBA" id="ARBA00022917"/>
    </source>
</evidence>
<evidence type="ECO:0000256" key="14">
    <source>
        <dbReference type="SAM" id="MobiDB-lite"/>
    </source>
</evidence>
<evidence type="ECO:0000256" key="12">
    <source>
        <dbReference type="ARBA" id="ARBA00040449"/>
    </source>
</evidence>
<feature type="compositionally biased region" description="Basic and acidic residues" evidence="14">
    <location>
        <begin position="529"/>
        <end position="539"/>
    </location>
</feature>
<feature type="compositionally biased region" description="Polar residues" evidence="14">
    <location>
        <begin position="65"/>
        <end position="78"/>
    </location>
</feature>
<feature type="region of interest" description="Disordered" evidence="14">
    <location>
        <begin position="1"/>
        <end position="145"/>
    </location>
</feature>
<gene>
    <name evidence="17" type="ORF">KP509_10G035100</name>
</gene>
<organism evidence="17 18">
    <name type="scientific">Ceratopteris richardii</name>
    <name type="common">Triangle waterfern</name>
    <dbReference type="NCBI Taxonomy" id="49495"/>
    <lineage>
        <taxon>Eukaryota</taxon>
        <taxon>Viridiplantae</taxon>
        <taxon>Streptophyta</taxon>
        <taxon>Embryophyta</taxon>
        <taxon>Tracheophyta</taxon>
        <taxon>Polypodiopsida</taxon>
        <taxon>Polypodiidae</taxon>
        <taxon>Polypodiales</taxon>
        <taxon>Pteridineae</taxon>
        <taxon>Pteridaceae</taxon>
        <taxon>Parkerioideae</taxon>
        <taxon>Ceratopteris</taxon>
    </lineage>
</organism>
<evidence type="ECO:0000256" key="3">
    <source>
        <dbReference type="ARBA" id="ARBA00022491"/>
    </source>
</evidence>
<sequence length="1967" mass="214770">MSHYQSRADRSDSQHRRSARSGGGTAYQRSSSGKGSGAGGQGPSAGPIPVPPSSVQPAPVHSSKRSGGSNGQTRTHGTGITEVPENQRLQNMSSQQTQHVNNAQSGSRASNGSLSRSSKPGISSTTSSETAPVIPKPEPSLSSVQPQLSFQFGSIGTFVQIPARTSSAPPNLDEQKQDLLRFQTVTVQPSKAPIPSGAQQIGPRPQGPHSGVHVQPQSHPQSIIRNQPQQTVTSMSSGVLHPPYHQQGQQHPMPVHISQPSSHLQSSPVVTSQAHIPVQAHMIPQPQQQGLVQLSYSQHALQPQLQHNGGQVLKYPQSIAGPSLMGPPLAPLPGPMQTTQMTHQMSAGLPPGMTGAPFGVVPVPNPFIPPRTSSAVKIVHPETHEELKFDFKSSKSDSFHEHVPIATAGAQGIPVGNGALHSRPTLGYAGANHHQNPYSAHQNGSYSAAMQHYYQPSPVIGNVQASAVEGPVPNKMLTVPSSSMATSKEATAGSSSVVNPSVPAPSSEATSSGKEDLPFTPGPTSQVNESKDGPDDRAMKNQSSGVHSVPVKDAAQVVKEVKHESSVLVKDSHSVTSSNAEVRQTNKKKKKKEGPSRVNSIDGAKASKVQEVKKQGESTVLDAQKEMTNTSKSIERAENNDQRPLIEGVLPDTAALKAPEPELHHSNVDLEMDKHCTTDVSVKNEVEDGSTKESLIVEGSVSLNVSDLNVVPHTNTVHKTQGAEQDLGNNEATDRQSDACTVQTESLDSADSYGEKFDDSGLKYVPSNKATESAKPTHLQLSDVEIEVKSDQHKNDVLDVEASYKAASTEEIKIVAVSEASNEDKKTEAQVEPVQQQSNVQGQFSSNKDVSEEAPISAAPDVKPSGKKKKMKVILAKADAAGTTADLYNAYKAPQEKKQDALTPTNMVSSKAPSTNVVKQVIAEEEIKSSKEVDDWEDAAELPSPKVLVADDTSNKSGDRQLSKDKEGETYTRDFLLTFKEQNMELPLDFEVRPDIVELLLNPQAAFQQFAERDARSGRMMDMQLNGGLRRGASGTFDDDRWSKQPQGPHSPLWPDNFSDMGPVNGFRPGSSQGLIPRMSPSVRSGIAAPPLVPGLIPGKPPTPGAGPGVFRTNTVDSDRWQKMPGGQKGLIPSPQTSLPPVHKAEKRYEVGKISGEEELKQRQIKGILNKLTPQNFQKLFEQVKEVNIQSAVTLTGVISQIFDKALTEPTFCEMYATFCKQLAADMPEFTEDGEKVTFKRVLLNKCQEEFHRGEKEQEEASESEQDSRVEEQEEKQLKAKRRMLGNIRFIGELYKKHMLTERIMHECIFKLLGDYANPEEEDLEALCKLMSTIGHMIDHPARKEHIDAYFDRMNRHSDNQKISSRIRFMLKDVIDLRRNGWQERRKVEGPKRIEEVHRDAVQERQASVAQAGRISRGPSIGTSAGRRFAAGSAESGTRGITSPMFPPNTPLGSASGTRGLQGQGSVRTPIVQDVRVEDKLLMERSAPIPLSQRSGDEGSLTLGPQGGLGRGMSIRNQPSGSGEVRRFGPGSMPAYSGAPHAAERPITPPEKPILDRPLSASGPRPSRHLERTLSEKAPGTSNYQNQHLGSNSRPSTAPVHPALDEEQLRKKSESALNEYFSARDLKEATLCVEELRAPTFYPTMVSTWISLSFEKGDVDRELLAKLLISLQKLEPIVLKQEQVIQGFQLIMESLEDVILDTPKAPEYLAQMLVRLISAGTLPFHQVGDMLKNADIHPNNIVLDIFGKMLSGLRQDKGERYLIDMWQSSRTQLQGFLDANNLESSSFSDFLQDHSLQCLRMDLGHGTFNNNVQEVGAQLLQHLGKNEPVLETEKWLERTIAPQMLSDRIFLQMLMTQLLKHTIPVGSEDASESDLLRKRFADYQMLLKRFGSDKEKQQQYIVAMQLYVHSIGHPAGLMTALVKALYELEIISESAIFKWVEDVHDPTVGRDMALKTPVMVAVLRDST</sequence>
<name>A0A8T2U3Q8_CERRI</name>